<evidence type="ECO:0000313" key="2">
    <source>
        <dbReference type="Proteomes" id="UP000683246"/>
    </source>
</evidence>
<proteinExistence type="predicted"/>
<reference evidence="1" key="1">
    <citation type="submission" date="2020-07" db="EMBL/GenBank/DDBJ databases">
        <title>Vallitalea pronyensis genome.</title>
        <authorList>
            <person name="Postec A."/>
        </authorList>
    </citation>
    <scope>NUCLEOTIDE SEQUENCE</scope>
    <source>
        <strain evidence="1">FatNI3</strain>
    </source>
</reference>
<dbReference type="RefSeq" id="WP_212697323.1">
    <property type="nucleotide sequence ID" value="NZ_CP058649.1"/>
</dbReference>
<gene>
    <name evidence="1" type="ORF">HZI73_05865</name>
</gene>
<dbReference type="KEGG" id="vpy:HZI73_05865"/>
<name>A0A8J8SG24_9FIRM</name>
<sequence length="384" mass="46559">MYRHKINDVKLDDINQSAYDCFVQQIMTLCLFYGNEYWKLFIHSPIQYNDQNKSHYIDDYITTKDVYNIVNAMKKNYGIDLVKTKKMQFKQKEVYLISFDLFKYPVANIYSDISYEDTHCFIIYGEDKENYYIKDEFYGLSSYKMNKKIFNEGVKEIYRVNKLVNKTYNKNNDRHKVIECLKGNDYNVIEEWYQICLKHKKHDYQYAILFPKLRSIFSRAEHLALIVKNNSNNNPYFIKLAEMFHQIFDQLKNIWYNLMKYYLAYNKIDREVFNKNIITIRKLFLQQITLKKEAIKLLEYRRGSLKERLEITLNQYLEREVKLDECIYDEHDGITVLKLFNTYERDFCMALDIISYSGMRTYGEFIITTYEKILLSNRTCEDMT</sequence>
<protein>
    <submittedName>
        <fullName evidence="1">Uncharacterized protein</fullName>
    </submittedName>
</protein>
<accession>A0A8J8SG24</accession>
<evidence type="ECO:0000313" key="1">
    <source>
        <dbReference type="EMBL" id="QUI21853.1"/>
    </source>
</evidence>
<dbReference type="AlphaFoldDB" id="A0A8J8SG24"/>
<organism evidence="1 2">
    <name type="scientific">Vallitalea pronyensis</name>
    <dbReference type="NCBI Taxonomy" id="1348613"/>
    <lineage>
        <taxon>Bacteria</taxon>
        <taxon>Bacillati</taxon>
        <taxon>Bacillota</taxon>
        <taxon>Clostridia</taxon>
        <taxon>Lachnospirales</taxon>
        <taxon>Vallitaleaceae</taxon>
        <taxon>Vallitalea</taxon>
    </lineage>
</organism>
<keyword evidence="2" id="KW-1185">Reference proteome</keyword>
<dbReference type="EMBL" id="CP058649">
    <property type="protein sequence ID" value="QUI21853.1"/>
    <property type="molecule type" value="Genomic_DNA"/>
</dbReference>
<dbReference type="Proteomes" id="UP000683246">
    <property type="component" value="Chromosome"/>
</dbReference>